<evidence type="ECO:0000256" key="1">
    <source>
        <dbReference type="SAM" id="Phobius"/>
    </source>
</evidence>
<keyword evidence="1" id="KW-1133">Transmembrane helix</keyword>
<gene>
    <name evidence="3" type="primary">LOC124808288</name>
</gene>
<keyword evidence="1" id="KW-0472">Membrane</keyword>
<keyword evidence="1" id="KW-0812">Transmembrane</keyword>
<protein>
    <submittedName>
        <fullName evidence="3">Uncharacterized protein LOC124808288</fullName>
    </submittedName>
</protein>
<dbReference type="RefSeq" id="XP_065670901.1">
    <property type="nucleotide sequence ID" value="XM_065814829.1"/>
</dbReference>
<accession>A0ABM4D984</accession>
<name>A0ABM4D984_HYDVU</name>
<evidence type="ECO:0000313" key="2">
    <source>
        <dbReference type="Proteomes" id="UP001652625"/>
    </source>
</evidence>
<dbReference type="GeneID" id="124808288"/>
<feature type="transmembrane region" description="Helical" evidence="1">
    <location>
        <begin position="12"/>
        <end position="29"/>
    </location>
</feature>
<dbReference type="Proteomes" id="UP001652625">
    <property type="component" value="Chromosome 12"/>
</dbReference>
<sequence>MNVNKTIIKHLVLTLLLIGVFLILLWSLIKGKRTTSLTNDVGAVFNDKSGIMSVAYSNIISANLTSRTGNLIDKNNNNTYVKNQYLLLNYSGISNLSTNKTNTNKSININIPPPTFRKVNNVQTCTLTKCSANKLFYDMAINVITDQTELSTISQLKCNMGILAAVEEKLLSSNPSNCFYTSSESFLSPPYLEKVEKIHDALNIHLGILNEILSSLFLMSNNESQDARVNYFNDILSVQNILKNLMQKMNNVLTELSTCGCLSLDDRSSKVYTQSYQQLVSKYSHAKSSFITLKQLEIMYKTMKRDFWERQKYFILAC</sequence>
<proteinExistence type="predicted"/>
<reference evidence="3" key="1">
    <citation type="submission" date="2025-08" db="UniProtKB">
        <authorList>
            <consortium name="RefSeq"/>
        </authorList>
    </citation>
    <scope>IDENTIFICATION</scope>
</reference>
<keyword evidence="2" id="KW-1185">Reference proteome</keyword>
<organism evidence="2 3">
    <name type="scientific">Hydra vulgaris</name>
    <name type="common">Hydra</name>
    <name type="synonym">Hydra attenuata</name>
    <dbReference type="NCBI Taxonomy" id="6087"/>
    <lineage>
        <taxon>Eukaryota</taxon>
        <taxon>Metazoa</taxon>
        <taxon>Cnidaria</taxon>
        <taxon>Hydrozoa</taxon>
        <taxon>Hydroidolina</taxon>
        <taxon>Anthoathecata</taxon>
        <taxon>Aplanulata</taxon>
        <taxon>Hydridae</taxon>
        <taxon>Hydra</taxon>
    </lineage>
</organism>
<evidence type="ECO:0000313" key="3">
    <source>
        <dbReference type="RefSeq" id="XP_065670901.1"/>
    </source>
</evidence>